<dbReference type="EMBL" id="AAKFGN010000009">
    <property type="protein sequence ID" value="ECR2659128.1"/>
    <property type="molecule type" value="Genomic_DNA"/>
</dbReference>
<gene>
    <name evidence="4" type="ORF">F1J57_10090</name>
    <name evidence="5" type="ORF">F3E75_10705</name>
    <name evidence="6" type="ORF">G1G64_06225</name>
    <name evidence="9" type="ORF">G1G67_06375</name>
    <name evidence="7" type="ORF">G1G69_06375</name>
    <name evidence="8" type="ORF">G1G74_21495</name>
    <name evidence="10" type="ORF">G1G83_07485</name>
    <name evidence="12" type="ORF">G1H25_16605</name>
    <name evidence="11" type="ORF">G1H50_07970</name>
</gene>
<dbReference type="InterPro" id="IPR021204">
    <property type="entry name" value="Integr_conj_element_PFL4711"/>
</dbReference>
<keyword evidence="1" id="KW-0175">Coiled coil</keyword>
<dbReference type="EMBL" id="DAAOBA010000029">
    <property type="protein sequence ID" value="HAD2281889.1"/>
    <property type="molecule type" value="Genomic_DNA"/>
</dbReference>
<dbReference type="EMBL" id="DAAOFU010000017">
    <property type="protein sequence ID" value="HAD2888422.1"/>
    <property type="molecule type" value="Genomic_DNA"/>
</dbReference>
<dbReference type="RefSeq" id="WP_010989292.1">
    <property type="nucleotide sequence ID" value="NZ_CP129110.1"/>
</dbReference>
<name>A0A3Z0JE28_SALET</name>
<dbReference type="EMBL" id="AAKUZR010000011">
    <property type="protein sequence ID" value="ECW0165317.1"/>
    <property type="molecule type" value="Genomic_DNA"/>
</dbReference>
<reference evidence="4" key="3">
    <citation type="submission" date="2019-09" db="EMBL/GenBank/DDBJ databases">
        <authorList>
            <person name="Ashton P.M."/>
            <person name="Dallman T."/>
            <person name="Nair S."/>
            <person name="De Pinna E."/>
            <person name="Peters T."/>
            <person name="Grant K."/>
        </authorList>
    </citation>
    <scope>NUCLEOTIDE SEQUENCE</scope>
    <source>
        <strain evidence="4">797590</strain>
        <strain evidence="5">802759</strain>
    </source>
</reference>
<dbReference type="EMBL" id="DAAOAI010000005">
    <property type="protein sequence ID" value="HAD2189619.1"/>
    <property type="molecule type" value="Genomic_DNA"/>
</dbReference>
<dbReference type="EMBL" id="DAAOBH010000005">
    <property type="protein sequence ID" value="HAD2307641.1"/>
    <property type="molecule type" value="Genomic_DNA"/>
</dbReference>
<feature type="compositionally biased region" description="Basic and acidic residues" evidence="2">
    <location>
        <begin position="463"/>
        <end position="476"/>
    </location>
</feature>
<evidence type="ECO:0000313" key="7">
    <source>
        <dbReference type="EMBL" id="HAD2194345.1"/>
    </source>
</evidence>
<evidence type="ECO:0000313" key="9">
    <source>
        <dbReference type="EMBL" id="HAD2307641.1"/>
    </source>
</evidence>
<feature type="compositionally biased region" description="Polar residues" evidence="2">
    <location>
        <begin position="448"/>
        <end position="462"/>
    </location>
</feature>
<feature type="signal peptide" evidence="3">
    <location>
        <begin position="1"/>
        <end position="23"/>
    </location>
</feature>
<feature type="chain" id="PRO_5036101856" evidence="3">
    <location>
        <begin position="24"/>
        <end position="476"/>
    </location>
</feature>
<feature type="coiled-coil region" evidence="1">
    <location>
        <begin position="405"/>
        <end position="432"/>
    </location>
</feature>
<feature type="region of interest" description="Disordered" evidence="2">
    <location>
        <begin position="435"/>
        <end position="476"/>
    </location>
</feature>
<evidence type="ECO:0000313" key="12">
    <source>
        <dbReference type="EMBL" id="HAD2888422.1"/>
    </source>
</evidence>
<comment type="caution">
    <text evidence="8">The sequence shown here is derived from an EMBL/GenBank/DDBJ whole genome shotgun (WGS) entry which is preliminary data.</text>
</comment>
<reference evidence="8" key="2">
    <citation type="submission" date="2019-01" db="EMBL/GenBank/DDBJ databases">
        <authorList>
            <consortium name="NCBI Pathogen Detection Project"/>
        </authorList>
    </citation>
    <scope>NUCLEOTIDE SEQUENCE</scope>
    <source>
        <strain evidence="8">Salmonella enterica subsp. enterica</strain>
    </source>
</reference>
<proteinExistence type="predicted"/>
<protein>
    <submittedName>
        <fullName evidence="8">Integrating conjugative element protein</fullName>
    </submittedName>
</protein>
<keyword evidence="3" id="KW-0732">Signal</keyword>
<evidence type="ECO:0000313" key="6">
    <source>
        <dbReference type="EMBL" id="HAD2189619.1"/>
    </source>
</evidence>
<organism evidence="8">
    <name type="scientific">Salmonella enterica I</name>
    <dbReference type="NCBI Taxonomy" id="59201"/>
    <lineage>
        <taxon>Bacteria</taxon>
        <taxon>Pseudomonadati</taxon>
        <taxon>Pseudomonadota</taxon>
        <taxon>Gammaproteobacteria</taxon>
        <taxon>Enterobacterales</taxon>
        <taxon>Enterobacteriaceae</taxon>
        <taxon>Salmonella</taxon>
    </lineage>
</organism>
<evidence type="ECO:0000256" key="1">
    <source>
        <dbReference type="SAM" id="Coils"/>
    </source>
</evidence>
<accession>A0A3Z0JE28</accession>
<evidence type="ECO:0000256" key="2">
    <source>
        <dbReference type="SAM" id="MobiDB-lite"/>
    </source>
</evidence>
<evidence type="ECO:0000313" key="11">
    <source>
        <dbReference type="EMBL" id="HAD2521235.1"/>
    </source>
</evidence>
<dbReference type="EMBL" id="DAAOAH010000005">
    <property type="protein sequence ID" value="HAD2194345.1"/>
    <property type="molecule type" value="Genomic_DNA"/>
</dbReference>
<dbReference type="NCBIfam" id="TIGR03755">
    <property type="entry name" value="conj_TIGR03755"/>
    <property type="match status" value="1"/>
</dbReference>
<dbReference type="EMBL" id="DAAOCV010000006">
    <property type="protein sequence ID" value="HAD2521235.1"/>
    <property type="molecule type" value="Genomic_DNA"/>
</dbReference>
<dbReference type="AlphaFoldDB" id="A0A3Z0JE28"/>
<dbReference type="EMBL" id="DAAOCB010000006">
    <property type="protein sequence ID" value="HAD2402417.1"/>
    <property type="molecule type" value="Genomic_DNA"/>
</dbReference>
<feature type="region of interest" description="Disordered" evidence="2">
    <location>
        <begin position="199"/>
        <end position="224"/>
    </location>
</feature>
<evidence type="ECO:0000256" key="3">
    <source>
        <dbReference type="SAM" id="SignalP"/>
    </source>
</evidence>
<evidence type="ECO:0000313" key="4">
    <source>
        <dbReference type="EMBL" id="ECR2659128.1"/>
    </source>
</evidence>
<reference evidence="8" key="1">
    <citation type="journal article" date="2018" name="Genome Biol.">
        <title>SKESA: strategic k-mer extension for scrupulous assemblies.</title>
        <authorList>
            <person name="Souvorov A."/>
            <person name="Agarwala R."/>
            <person name="Lipman D.J."/>
        </authorList>
    </citation>
    <scope>NUCLEOTIDE SEQUENCE</scope>
    <source>
        <strain evidence="8">Salmonella enterica subsp. enterica</strain>
    </source>
</reference>
<evidence type="ECO:0000313" key="8">
    <source>
        <dbReference type="EMBL" id="HAD2281889.1"/>
    </source>
</evidence>
<sequence>MRSQSILSVCLMLGIVSSGPLSAALLDAPTLSGDGYGKSVNGAVSDKLFYSIGGGSVISTPGTMYGMKRIGLDAGLSSDLMCGNFDIKTTVGNQLNGVTNGFKDLMGDVITGATGAVSSMPAMILQRANPGLYEMITNGVLQAGLAFDKSKLNCESMANKLADYTLGDKSSWTESAVREEYKEAVSASGGDALRAEEARTKASGKEGATWVGGKKAGGKGQPAIQPTRDLAKAGYNMMNNLSVTSNSTVSAGSCKGSACQKFKNSEEAAAAVVKVLGDRSIRTCKDATECGSGGIDNAQGTTIAGTGFAPMLEDTTKENLEQLVKLVNGTEAPTQANLDKIKSGSLKVTRGVIDALKRDPDAGALVQRLAGELAMSDTIETGLAMRRMLTTGQSEPNAADQPQAMAEADRRIEALDRELNSLKLEMELRREVAKNTALVVVAREENRSVTNPQKESQTNADTRLSELETRKPGDSQ</sequence>
<evidence type="ECO:0000313" key="10">
    <source>
        <dbReference type="EMBL" id="HAD2402417.1"/>
    </source>
</evidence>
<evidence type="ECO:0000313" key="5">
    <source>
        <dbReference type="EMBL" id="ECW0165317.1"/>
    </source>
</evidence>